<dbReference type="EMBL" id="JAUEPO010000001">
    <property type="protein sequence ID" value="KAK3335941.1"/>
    <property type="molecule type" value="Genomic_DNA"/>
</dbReference>
<dbReference type="GO" id="GO:0004499">
    <property type="term" value="F:N,N-dimethylaniline monooxygenase activity"/>
    <property type="evidence" value="ECO:0007669"/>
    <property type="project" value="InterPro"/>
</dbReference>
<comment type="similarity">
    <text evidence="1">Belongs to the FMO family.</text>
</comment>
<keyword evidence="6" id="KW-0812">Transmembrane</keyword>
<dbReference type="PIRSF" id="PIRSF000332">
    <property type="entry name" value="FMO"/>
    <property type="match status" value="1"/>
</dbReference>
<keyword evidence="8" id="KW-1185">Reference proteome</keyword>
<dbReference type="InterPro" id="IPR036188">
    <property type="entry name" value="FAD/NAD-bd_sf"/>
</dbReference>
<dbReference type="PRINTS" id="PR00370">
    <property type="entry name" value="FMOXYGENASE"/>
</dbReference>
<evidence type="ECO:0000256" key="2">
    <source>
        <dbReference type="ARBA" id="ARBA00022630"/>
    </source>
</evidence>
<evidence type="ECO:0000313" key="7">
    <source>
        <dbReference type="EMBL" id="KAK3335941.1"/>
    </source>
</evidence>
<keyword evidence="6" id="KW-1133">Transmembrane helix</keyword>
<dbReference type="InterPro" id="IPR020946">
    <property type="entry name" value="Flavin_mOase-like"/>
</dbReference>
<dbReference type="InterPro" id="IPR050346">
    <property type="entry name" value="FMO-like"/>
</dbReference>
<comment type="caution">
    <text evidence="7">The sequence shown here is derived from an EMBL/GenBank/DDBJ whole genome shotgun (WGS) entry which is preliminary data.</text>
</comment>
<dbReference type="GO" id="GO:0050660">
    <property type="term" value="F:flavin adenine dinucleotide binding"/>
    <property type="evidence" value="ECO:0007669"/>
    <property type="project" value="InterPro"/>
</dbReference>
<organism evidence="7 8">
    <name type="scientific">Cercophora scortea</name>
    <dbReference type="NCBI Taxonomy" id="314031"/>
    <lineage>
        <taxon>Eukaryota</taxon>
        <taxon>Fungi</taxon>
        <taxon>Dikarya</taxon>
        <taxon>Ascomycota</taxon>
        <taxon>Pezizomycotina</taxon>
        <taxon>Sordariomycetes</taxon>
        <taxon>Sordariomycetidae</taxon>
        <taxon>Sordariales</taxon>
        <taxon>Lasiosphaeriaceae</taxon>
        <taxon>Cercophora</taxon>
    </lineage>
</organism>
<dbReference type="Pfam" id="PF00743">
    <property type="entry name" value="FMO-like"/>
    <property type="match status" value="1"/>
</dbReference>
<keyword evidence="3" id="KW-0274">FAD</keyword>
<proteinExistence type="inferred from homology"/>
<gene>
    <name evidence="7" type="ORF">B0T19DRAFT_408030</name>
</gene>
<dbReference type="Proteomes" id="UP001286456">
    <property type="component" value="Unassembled WGS sequence"/>
</dbReference>
<reference evidence="7" key="2">
    <citation type="submission" date="2023-06" db="EMBL/GenBank/DDBJ databases">
        <authorList>
            <consortium name="Lawrence Berkeley National Laboratory"/>
            <person name="Haridas S."/>
            <person name="Hensen N."/>
            <person name="Bonometti L."/>
            <person name="Westerberg I."/>
            <person name="Brannstrom I.O."/>
            <person name="Guillou S."/>
            <person name="Cros-Aarteil S."/>
            <person name="Calhoun S."/>
            <person name="Kuo A."/>
            <person name="Mondo S."/>
            <person name="Pangilinan J."/>
            <person name="Riley R."/>
            <person name="Labutti K."/>
            <person name="Andreopoulos B."/>
            <person name="Lipzen A."/>
            <person name="Chen C."/>
            <person name="Yanf M."/>
            <person name="Daum C."/>
            <person name="Ng V."/>
            <person name="Clum A."/>
            <person name="Steindorff A."/>
            <person name="Ohm R."/>
            <person name="Martin F."/>
            <person name="Silar P."/>
            <person name="Natvig D."/>
            <person name="Lalanne C."/>
            <person name="Gautier V."/>
            <person name="Ament-Velasquez S.L."/>
            <person name="Kruys A."/>
            <person name="Hutchinson M.I."/>
            <person name="Powell A.J."/>
            <person name="Barry K."/>
            <person name="Miller A.N."/>
            <person name="Grigoriev I.V."/>
            <person name="Debuchy R."/>
            <person name="Gladieux P."/>
            <person name="Thoren M.H."/>
            <person name="Johannesson H."/>
        </authorList>
    </citation>
    <scope>NUCLEOTIDE SEQUENCE</scope>
    <source>
        <strain evidence="7">SMH4131-1</strain>
    </source>
</reference>
<evidence type="ECO:0000256" key="5">
    <source>
        <dbReference type="ARBA" id="ARBA00023002"/>
    </source>
</evidence>
<sequence length="639" mass="71467">MRVAVIGAGPSGLVTLKYLKTAHQYFPMLKPIEAMLFESESTVGGVFSQRVYEDAELVSSRFLTSFSDFRPNEDEPDFLSAEKYAQYLRGYCDHFDLWPDINLSTRVVSVRRRPGGGHVVHYRRTDAIDGSVSEMTYECDAIAVCTGLHVVPNIPALPGIERVPVVKHSVDFKQRAEFGTNKTVVILGTGETGIDVAHLAVTSQTRRVVLCHRDGFLGAPKRIPNPVWFPILGRKANPDRVELPVDVSWQAPLFDSMYLHPLIRDNLFTWNVYDWGIKVSNWLVSGTYHGVDQWVGGISKERFHVSKLFFNKGAPKALPYISAPYRKSTLIERIRSSILQMPIDAIPAGRTIDLAPWPTHIDASGTLHFSNNGKPEYERMQSLSPTKPDVLIFATGYRQEFPFFQSGESGHYPVPADADVRSIFCRDDPSVGFIGFVRPGYGAIPPLAELQAQLWLLAQVAPETVARLRDEDDNHWRLRAQPGARVTYGVDHETYAYQLALDLGAAPGLFDVVRAGWTARRPVRSGLWWRLPVIWAAGAQFTVKFRLMGPFAWDGAVNVLGGELWQTISRRRGLFGNFVLAVVPITLLGVFSLGLWIIGLFLGLLMVLLAPVTWPFRRRAARVKTRGHGDAYHDAKMVC</sequence>
<keyword evidence="2" id="KW-0285">Flavoprotein</keyword>
<evidence type="ECO:0000256" key="6">
    <source>
        <dbReference type="SAM" id="Phobius"/>
    </source>
</evidence>
<evidence type="ECO:0000313" key="8">
    <source>
        <dbReference type="Proteomes" id="UP001286456"/>
    </source>
</evidence>
<dbReference type="Gene3D" id="3.50.50.60">
    <property type="entry name" value="FAD/NAD(P)-binding domain"/>
    <property type="match status" value="1"/>
</dbReference>
<evidence type="ECO:0000256" key="1">
    <source>
        <dbReference type="ARBA" id="ARBA00009183"/>
    </source>
</evidence>
<reference evidence="7" key="1">
    <citation type="journal article" date="2023" name="Mol. Phylogenet. Evol.">
        <title>Genome-scale phylogeny and comparative genomics of the fungal order Sordariales.</title>
        <authorList>
            <person name="Hensen N."/>
            <person name="Bonometti L."/>
            <person name="Westerberg I."/>
            <person name="Brannstrom I.O."/>
            <person name="Guillou S."/>
            <person name="Cros-Aarteil S."/>
            <person name="Calhoun S."/>
            <person name="Haridas S."/>
            <person name="Kuo A."/>
            <person name="Mondo S."/>
            <person name="Pangilinan J."/>
            <person name="Riley R."/>
            <person name="LaButti K."/>
            <person name="Andreopoulos B."/>
            <person name="Lipzen A."/>
            <person name="Chen C."/>
            <person name="Yan M."/>
            <person name="Daum C."/>
            <person name="Ng V."/>
            <person name="Clum A."/>
            <person name="Steindorff A."/>
            <person name="Ohm R.A."/>
            <person name="Martin F."/>
            <person name="Silar P."/>
            <person name="Natvig D.O."/>
            <person name="Lalanne C."/>
            <person name="Gautier V."/>
            <person name="Ament-Velasquez S.L."/>
            <person name="Kruys A."/>
            <person name="Hutchinson M.I."/>
            <person name="Powell A.J."/>
            <person name="Barry K."/>
            <person name="Miller A.N."/>
            <person name="Grigoriev I.V."/>
            <person name="Debuchy R."/>
            <person name="Gladieux P."/>
            <person name="Hiltunen Thoren M."/>
            <person name="Johannesson H."/>
        </authorList>
    </citation>
    <scope>NUCLEOTIDE SEQUENCE</scope>
    <source>
        <strain evidence="7">SMH4131-1</strain>
    </source>
</reference>
<dbReference type="InterPro" id="IPR000960">
    <property type="entry name" value="Flavin_mOase"/>
</dbReference>
<keyword evidence="5" id="KW-0560">Oxidoreductase</keyword>
<accession>A0AAE0MKG8</accession>
<dbReference type="GO" id="GO:0050661">
    <property type="term" value="F:NADP binding"/>
    <property type="evidence" value="ECO:0007669"/>
    <property type="project" value="InterPro"/>
</dbReference>
<evidence type="ECO:0000256" key="4">
    <source>
        <dbReference type="ARBA" id="ARBA00022857"/>
    </source>
</evidence>
<dbReference type="SUPFAM" id="SSF51905">
    <property type="entry name" value="FAD/NAD(P)-binding domain"/>
    <property type="match status" value="1"/>
</dbReference>
<dbReference type="AlphaFoldDB" id="A0AAE0MKG8"/>
<keyword evidence="4" id="KW-0521">NADP</keyword>
<evidence type="ECO:0008006" key="9">
    <source>
        <dbReference type="Google" id="ProtNLM"/>
    </source>
</evidence>
<feature type="transmembrane region" description="Helical" evidence="6">
    <location>
        <begin position="597"/>
        <end position="616"/>
    </location>
</feature>
<dbReference type="PANTHER" id="PTHR23023">
    <property type="entry name" value="DIMETHYLANILINE MONOOXYGENASE"/>
    <property type="match status" value="1"/>
</dbReference>
<name>A0AAE0MKG8_9PEZI</name>
<keyword evidence="6" id="KW-0472">Membrane</keyword>
<evidence type="ECO:0000256" key="3">
    <source>
        <dbReference type="ARBA" id="ARBA00022827"/>
    </source>
</evidence>
<protein>
    <recommendedName>
        <fullName evidence="9">Dimethylaniline monooxygenase</fullName>
    </recommendedName>
</protein>